<dbReference type="Pfam" id="PF02801">
    <property type="entry name" value="Ketoacyl-synt_C"/>
    <property type="match status" value="2"/>
</dbReference>
<protein>
    <submittedName>
        <fullName evidence="13">Acyltransferase domain-containing protein</fullName>
    </submittedName>
</protein>
<dbReference type="InterPro" id="IPR036291">
    <property type="entry name" value="NAD(P)-bd_dom_sf"/>
</dbReference>
<dbReference type="InterPro" id="IPR042104">
    <property type="entry name" value="PKS_dehydratase_sf"/>
</dbReference>
<proteinExistence type="predicted"/>
<dbReference type="InterPro" id="IPR049551">
    <property type="entry name" value="PKS_DH_C"/>
</dbReference>
<dbReference type="SMART" id="SM00822">
    <property type="entry name" value="PKS_KR"/>
    <property type="match status" value="1"/>
</dbReference>
<dbReference type="InterPro" id="IPR014030">
    <property type="entry name" value="Ketoacyl_synth_N"/>
</dbReference>
<dbReference type="PANTHER" id="PTHR43775:SF51">
    <property type="entry name" value="INACTIVE PHENOLPHTHIOCEROL SYNTHESIS POLYKETIDE SYNTHASE TYPE I PKS1-RELATED"/>
    <property type="match status" value="1"/>
</dbReference>
<feature type="domain" description="Carrier" evidence="10">
    <location>
        <begin position="3011"/>
        <end position="3086"/>
    </location>
</feature>
<dbReference type="Gene3D" id="1.10.1200.10">
    <property type="entry name" value="ACP-like"/>
    <property type="match status" value="2"/>
</dbReference>
<dbReference type="FunFam" id="3.40.47.10:FF:000019">
    <property type="entry name" value="Polyketide synthase type I"/>
    <property type="match status" value="1"/>
</dbReference>
<evidence type="ECO:0000256" key="4">
    <source>
        <dbReference type="ARBA" id="ARBA00022679"/>
    </source>
</evidence>
<dbReference type="PROSITE" id="PS52019">
    <property type="entry name" value="PKS_MFAS_DH"/>
    <property type="match status" value="1"/>
</dbReference>
<keyword evidence="2" id="KW-0596">Phosphopantetheine</keyword>
<dbReference type="SUPFAM" id="SSF50129">
    <property type="entry name" value="GroES-like"/>
    <property type="match status" value="1"/>
</dbReference>
<dbReference type="InterPro" id="IPR016035">
    <property type="entry name" value="Acyl_Trfase/lysoPLipase"/>
</dbReference>
<dbReference type="InterPro" id="IPR057326">
    <property type="entry name" value="KR_dom"/>
</dbReference>
<feature type="compositionally biased region" description="Basic and acidic residues" evidence="9">
    <location>
        <begin position="906"/>
        <end position="921"/>
    </location>
</feature>
<dbReference type="GO" id="GO:0033068">
    <property type="term" value="P:macrolide biosynthetic process"/>
    <property type="evidence" value="ECO:0007669"/>
    <property type="project" value="UniProtKB-ARBA"/>
</dbReference>
<dbReference type="InterPro" id="IPR013968">
    <property type="entry name" value="PKS_KR"/>
</dbReference>
<dbReference type="SMART" id="SM00826">
    <property type="entry name" value="PKS_DH"/>
    <property type="match status" value="1"/>
</dbReference>
<dbReference type="InterPro" id="IPR049552">
    <property type="entry name" value="PKS_DH_N"/>
</dbReference>
<dbReference type="InterPro" id="IPR020843">
    <property type="entry name" value="ER"/>
</dbReference>
<dbReference type="EMBL" id="QVIG01000001">
    <property type="protein sequence ID" value="RGD62099.1"/>
    <property type="molecule type" value="Genomic_DNA"/>
</dbReference>
<keyword evidence="14" id="KW-1185">Reference proteome</keyword>
<dbReference type="InterPro" id="IPR016036">
    <property type="entry name" value="Malonyl_transacylase_ACP-bd"/>
</dbReference>
<comment type="caution">
    <text evidence="13">The sequence shown here is derived from an EMBL/GenBank/DDBJ whole genome shotgun (WGS) entry which is preliminary data.</text>
</comment>
<dbReference type="InterPro" id="IPR055123">
    <property type="entry name" value="SpnB-like_Rossmann"/>
</dbReference>
<evidence type="ECO:0000313" key="14">
    <source>
        <dbReference type="Proteomes" id="UP000263377"/>
    </source>
</evidence>
<name>A0A373A203_9ACTN</name>
<evidence type="ECO:0000256" key="6">
    <source>
        <dbReference type="ARBA" id="ARBA00023268"/>
    </source>
</evidence>
<evidence type="ECO:0000313" key="13">
    <source>
        <dbReference type="EMBL" id="RGD62099.1"/>
    </source>
</evidence>
<dbReference type="InterPro" id="IPR014031">
    <property type="entry name" value="Ketoacyl_synth_C"/>
</dbReference>
<dbReference type="CDD" id="cd00833">
    <property type="entry name" value="PKS"/>
    <property type="match status" value="2"/>
</dbReference>
<feature type="region of interest" description="C-terminal hotdog fold" evidence="8">
    <location>
        <begin position="2061"/>
        <end position="2196"/>
    </location>
</feature>
<dbReference type="InterPro" id="IPR020841">
    <property type="entry name" value="PKS_Beta-ketoAc_synthase_dom"/>
</dbReference>
<evidence type="ECO:0000256" key="8">
    <source>
        <dbReference type="PROSITE-ProRule" id="PRU01363"/>
    </source>
</evidence>
<dbReference type="SMART" id="SM00829">
    <property type="entry name" value="PKS_ER"/>
    <property type="match status" value="1"/>
</dbReference>
<dbReference type="InterPro" id="IPR009081">
    <property type="entry name" value="PP-bd_ACP"/>
</dbReference>
<dbReference type="InterPro" id="IPR050091">
    <property type="entry name" value="PKS_NRPS_Biosynth_Enz"/>
</dbReference>
<keyword evidence="6" id="KW-0511">Multifunctional enzyme</keyword>
<dbReference type="PROSITE" id="PS00606">
    <property type="entry name" value="KS3_1"/>
    <property type="match status" value="1"/>
</dbReference>
<dbReference type="Pfam" id="PF00698">
    <property type="entry name" value="Acyl_transf_1"/>
    <property type="match status" value="2"/>
</dbReference>
<dbReference type="Pfam" id="PF08659">
    <property type="entry name" value="KR"/>
    <property type="match status" value="1"/>
</dbReference>
<dbReference type="Pfam" id="PF08240">
    <property type="entry name" value="ADH_N"/>
    <property type="match status" value="1"/>
</dbReference>
<comment type="pathway">
    <text evidence="1">Antibiotic biosynthesis.</text>
</comment>
<evidence type="ECO:0000256" key="5">
    <source>
        <dbReference type="ARBA" id="ARBA00023194"/>
    </source>
</evidence>
<evidence type="ECO:0000256" key="3">
    <source>
        <dbReference type="ARBA" id="ARBA00022553"/>
    </source>
</evidence>
<evidence type="ECO:0000256" key="2">
    <source>
        <dbReference type="ARBA" id="ARBA00022450"/>
    </source>
</evidence>
<feature type="active site" description="Proton donor; for dehydratase activity" evidence="8">
    <location>
        <position position="2120"/>
    </location>
</feature>
<dbReference type="SUPFAM" id="SSF52151">
    <property type="entry name" value="FabD/lysophospholipase-like"/>
    <property type="match status" value="2"/>
</dbReference>
<organism evidence="13 14">
    <name type="scientific">Kitasatospora xanthocidica</name>
    <dbReference type="NCBI Taxonomy" id="83382"/>
    <lineage>
        <taxon>Bacteria</taxon>
        <taxon>Bacillati</taxon>
        <taxon>Actinomycetota</taxon>
        <taxon>Actinomycetes</taxon>
        <taxon>Kitasatosporales</taxon>
        <taxon>Streptomycetaceae</taxon>
        <taxon>Kitasatospora</taxon>
    </lineage>
</organism>
<feature type="active site" description="Proton acceptor; for dehydratase activity" evidence="8">
    <location>
        <position position="1962"/>
    </location>
</feature>
<dbReference type="PANTHER" id="PTHR43775">
    <property type="entry name" value="FATTY ACID SYNTHASE"/>
    <property type="match status" value="1"/>
</dbReference>
<dbReference type="InterPro" id="IPR032821">
    <property type="entry name" value="PKS_assoc"/>
</dbReference>
<feature type="region of interest" description="N-terminal hotdog fold" evidence="8">
    <location>
        <begin position="1930"/>
        <end position="2049"/>
    </location>
</feature>
<feature type="region of interest" description="Disordered" evidence="9">
    <location>
        <begin position="906"/>
        <end position="936"/>
    </location>
</feature>
<dbReference type="Gene3D" id="3.30.70.3290">
    <property type="match status" value="2"/>
</dbReference>
<dbReference type="SUPFAM" id="SSF53901">
    <property type="entry name" value="Thiolase-like"/>
    <property type="match status" value="2"/>
</dbReference>
<reference evidence="13 14" key="1">
    <citation type="submission" date="2018-08" db="EMBL/GenBank/DDBJ databases">
        <title>Diversity &amp; Physiological Properties of Lignin-Decomposing Actinobacteria from Soil.</title>
        <authorList>
            <person name="Roh S.G."/>
            <person name="Kim S.B."/>
        </authorList>
    </citation>
    <scope>NUCLEOTIDE SEQUENCE [LARGE SCALE GENOMIC DNA]</scope>
    <source>
        <strain evidence="13 14">MMS17-GH009</strain>
    </source>
</reference>
<dbReference type="PROSITE" id="PS52004">
    <property type="entry name" value="KS3_2"/>
    <property type="match status" value="2"/>
</dbReference>
<dbReference type="Gene3D" id="3.10.129.110">
    <property type="entry name" value="Polyketide synthase dehydratase"/>
    <property type="match status" value="1"/>
</dbReference>
<dbReference type="InterPro" id="IPR014043">
    <property type="entry name" value="Acyl_transferase_dom"/>
</dbReference>
<feature type="domain" description="PKS/mFAS DH" evidence="12">
    <location>
        <begin position="1930"/>
        <end position="2196"/>
    </location>
</feature>
<dbReference type="Pfam" id="PF13602">
    <property type="entry name" value="ADH_zinc_N_2"/>
    <property type="match status" value="1"/>
</dbReference>
<gene>
    <name evidence="13" type="ORF">DR950_34015</name>
</gene>
<evidence type="ECO:0000256" key="1">
    <source>
        <dbReference type="ARBA" id="ARBA00004792"/>
    </source>
</evidence>
<dbReference type="InterPro" id="IPR020806">
    <property type="entry name" value="PKS_PP-bd"/>
</dbReference>
<dbReference type="SMART" id="SM00827">
    <property type="entry name" value="PKS_AT"/>
    <property type="match status" value="2"/>
</dbReference>
<dbReference type="GO" id="GO:0016491">
    <property type="term" value="F:oxidoreductase activity"/>
    <property type="evidence" value="ECO:0007669"/>
    <property type="project" value="InterPro"/>
</dbReference>
<sequence>MSDLRHGHSEASVNSAGNRSVPEEPIALVGISCRLPGAAGPRQLWDLLRDGRSAVTETPDDRRGGPKGPGDDEPSALRWGAFLEDVDRFDAGFFGIGPREAAAMDPQQRLALELSWEAFEDAGIHPETWRSQDTAVFLGVASGDYGLLLDRRGPAARTPHTVAGTQRGMTANRVSYALGLHGPSLTVDAGQASSLAAVHLACESLRRGDSALAVAGGVHLNLLPDTAHAMAGLGALSPDGRCFTFDERANGYVRGEGGAMVVLKPLSRALADGDPVYGVLLGSALNNDGGGEGLTVPARAGQEEVLRRACARAGVDPAHVQYVELHGTGTRVGDPVEAAALGAVFGAARTAGQSPLYVGSVKTNVGHLEAAAGVVGLVKVALSLQYATLPPSLDFRTPNPLIDMDALRLRMVTDRLPWTGADGTRLAGVSSFGLGGTNCHVVLSQPPAPAVDTRAPADGGSGVVPWVLSGATAEALRAQADRLRSYVAEEPDAEPADVALALATTRATREHRAVVVAADREEFLRALTAAAEPGGVDPALVRGSVAEDGEVTFVYPGQGSQWDGMARELLDTSAVFRERMEQCDAALRPHVDWSLLDVLRGTPDAPPLERVDVVQPVLWAMMLALTEVWGSFGVRPDAVVGHSQGEIAAACVAGALSVEDGAKIVALRSRALGRLAGTGAMATVSLPVAQVRDRLDRAWDGVEIAAVNGPVSTVVSGPPGSVDRLLAEYEAEGVWVRAIPVDYASHSGDVEVLRDALLTELAGITPRRSRIPFCSTVTGEITDTTELDAGYWYRNLRRPVRMETATRHLLEAGHRTFVEVSPHPVLTVALQQTVGAAAAVTGTLRRGEGGPRRLLDSVARLHVRGALVDWRPALRTGSGRRLRLPTYPFQRQSYWLDGEDRRETVVADRRGPAVADRREPFGTETGAPAPGPSRPGHGELTGLVREHAAAVLGHPEPGLVDPSRRFKDLGFNSLDAVNLLERLTAATGVPLPPTLIFDHPTPALLAEWLRTELAGERTDTGTAPLRAPHDDEPIAIVGMGCRYPGGVRSPEDLWRLVSEGRDAISGLPEGRGWDLEHLYDPDPDAGEGGRTYTRGGGFLHDADLFDAGFFGVPPREAEAMDPQQRLLLEVSWEALERAGIRPDTLKGSATGVFTGVMTSGYRPAPARVPVEFEGHVLTGNESSVASGRVSYVLGLEGPALSVDTACSSSLVALHLAVQSLRRGECTMALAGGVTVMAAPATLIEFARHRGLSPDGRCRAFGEGAEGTGFGEGCGVLVLERLSDARRAGRRVLGVVRGSAVNQDGASNGLTAPSGRAQVRVVRGALGDAGLAAGDVDAVEAHGTGTRLGDPIEAQALLSAYGVEREVPLWLGSVKSNIGHTQAAAGVAGVMKMVLAMRHGVLPRTLHAEVPSSHVDWSSGGVELLAEAREWPEVGRPRRAGVSSFGISGTNAHVIVEGVAEEPTAPSESPVEGPGVVPWVVSARSVEALRAQAGRLAEHLTERPEVGAGSVGWSLVAQRSLFEQRAVVTGADREELLAGLRVLAEGGTADNVTVTPPTTPPDGSNRLALLFTGQGAQRLGMGRRLHRDFPVFAKAFDEACAQLDAHLPVPLKDVVFGTDAELLDRTLYAQSALFALETAQFRLLEHYGIRPDHLLGHSVGEVAAAHVAGVLDLPDAALMVATRGRLMQAARGDGAMIAVEATEQEVLTVLGEREDLAGIAAVNGPRSVVVSGDAAVATEVADHFAALGRRTRRLRVSHAFHSPHMDGALEEFRTVLEGLTFRAPVLSVVSNVTGREATAEQLCSPDYWVSHIRRAVRFGDGVEHLAGLGVGTYLELGPDGVLTGLVPDCLPAGTDAVTLPLLRARRPESGSLLTAVAQAAFAGHLPDWSPLFPGGRPVELPTYAFQHRSYWLTQDTAVADVASAGLETVGHPLLGAAVERPEGRGWVFTGRLSPTTHPWTEDHVIGEEVLLPGVALLDVALAAGARAGCRRLDELTLEAPLSLHPDAPADLRVVLDPEEEGRWSLAVFSRSDDTWRRHATGVLAAGAEGSGSALTDWPPKDATPLDVADAYQALAARGYDYGPTFQGLRAAWRDGDVLYAEVGLPAGVEPSGFGVHPAVLDAALHLLVLEGDQAAGLRLPFAWSGADLHATGATALRVRLTPTGTDTVALAVCDAAGAPVATVEALTLRPYSAAGGGRTPLFAVDWVPVPDPAGGTAPAGPAPDLPTDPPTDRWAVLGTRGPDLPGVTRHADLTTLAGAVEDLEVAVLPWTASAPEHAVPSAAHDAAREVLRLLKSWLAEEHRTSAPLVVLTRNAVAVEAAEGVADLAASVLWGLLRTAQTEHPGRFVLLDADADPTPGLVAAALATGEPQLALRNGTLKAARLARQTSRELLAPPEGAPAWRMEPGASGSLDALSLRPRPEALAPLLPGEVRVAVRAAGLNFRDALNALGLYPGDAGPLGIEGAGVVTEVGPGVTGFAPGDRVMGLLPGAFGPVVATDSRMLVTVPDGWTFAQAAAVPVVFLTAYYALTDLAALAPGQSLLVHAAAGGVGMAAVQLAHHLGARVFGTASPGKWDTLRSMGLPDERIASSRDLLFEQGFRRVLGEDGGFDVVLNALAHEYVDASLRLLRPGGRFLEMGKTDVRDPASLPDVSYQAFDLMVVDADRVQEMLTELVRLFEAGALTHLPLTVRDVRRGREAFRHISQGRHTGKNVLTLPASLDPEGAVLVVGGTGVLGALLARHLVVACGVRHLVLVGRRGVEAPGAATLRDELLELGARSVVVRACDAADRVALGVLVDEVVAQRPLTGVFHVAGVLRDGVLVSLGAEALGEVLRSKVDGAWALHEVTRERCPGLAAFVLYSSVSGLVGTAGQANYAAANTFLDALAQERSARGLPGLSLAWGLWEQESGMTAGLDDTAFQRFERYGIGKIPSEQGMALFDEARQGSEPAVAPLVLDPARLHARAAVADLPPLLRDLVSAPARRTAAPAATPRTAGASTWTDRIAGAAGGRGLDVVTELLCQEIADVLGHPGPGAIDTGAEFRGLGLDSLTLVELRNRLNAATGLRLPVNVLFDQPTPDELAAHLLAALEPGQPDPVSRILADADRMEEALKLFAGEREDRTRVTTRLTQILRAWQREQDEPAEPADDLDHVTDDELFDALDNELSR</sequence>
<dbReference type="InterPro" id="IPR013154">
    <property type="entry name" value="ADH-like_N"/>
</dbReference>
<dbReference type="GO" id="GO:0031177">
    <property type="term" value="F:phosphopantetheine binding"/>
    <property type="evidence" value="ECO:0007669"/>
    <property type="project" value="InterPro"/>
</dbReference>
<dbReference type="Gene3D" id="3.90.180.10">
    <property type="entry name" value="Medium-chain alcohol dehydrogenases, catalytic domain"/>
    <property type="match status" value="1"/>
</dbReference>
<dbReference type="SMART" id="SM00823">
    <property type="entry name" value="PKS_PP"/>
    <property type="match status" value="2"/>
</dbReference>
<dbReference type="InterPro" id="IPR016039">
    <property type="entry name" value="Thiolase-like"/>
</dbReference>
<dbReference type="SUPFAM" id="SSF47336">
    <property type="entry name" value="ACP-like"/>
    <property type="match status" value="2"/>
</dbReference>
<keyword evidence="5" id="KW-0045">Antibiotic biosynthesis</keyword>
<evidence type="ECO:0000256" key="9">
    <source>
        <dbReference type="SAM" id="MobiDB-lite"/>
    </source>
</evidence>
<dbReference type="Proteomes" id="UP000263377">
    <property type="component" value="Unassembled WGS sequence"/>
</dbReference>
<feature type="domain" description="Ketosynthase family 3 (KS3)" evidence="11">
    <location>
        <begin position="1031"/>
        <end position="1457"/>
    </location>
</feature>
<dbReference type="CDD" id="cd05195">
    <property type="entry name" value="enoyl_red"/>
    <property type="match status" value="1"/>
</dbReference>
<evidence type="ECO:0000259" key="11">
    <source>
        <dbReference type="PROSITE" id="PS52004"/>
    </source>
</evidence>
<evidence type="ECO:0000256" key="7">
    <source>
        <dbReference type="ARBA" id="ARBA00023315"/>
    </source>
</evidence>
<dbReference type="InterPro" id="IPR006162">
    <property type="entry name" value="Ppantetheine_attach_site"/>
</dbReference>
<evidence type="ECO:0000259" key="12">
    <source>
        <dbReference type="PROSITE" id="PS52019"/>
    </source>
</evidence>
<dbReference type="CDD" id="cd08956">
    <property type="entry name" value="KR_3_FAS_SDR_x"/>
    <property type="match status" value="1"/>
</dbReference>
<dbReference type="GO" id="GO:0006633">
    <property type="term" value="P:fatty acid biosynthetic process"/>
    <property type="evidence" value="ECO:0007669"/>
    <property type="project" value="InterPro"/>
</dbReference>
<dbReference type="SMART" id="SM00825">
    <property type="entry name" value="PKS_KS"/>
    <property type="match status" value="2"/>
</dbReference>
<dbReference type="Gene3D" id="3.40.366.10">
    <property type="entry name" value="Malonyl-Coenzyme A Acyl Carrier Protein, domain 2"/>
    <property type="match status" value="2"/>
</dbReference>
<dbReference type="FunFam" id="3.90.180.10:FF:000032">
    <property type="entry name" value="Probable polyketide synthase pks1"/>
    <property type="match status" value="1"/>
</dbReference>
<dbReference type="InterPro" id="IPR001227">
    <property type="entry name" value="Ac_transferase_dom_sf"/>
</dbReference>
<dbReference type="GO" id="GO:0004315">
    <property type="term" value="F:3-oxoacyl-[acyl-carrier-protein] synthase activity"/>
    <property type="evidence" value="ECO:0007669"/>
    <property type="project" value="InterPro"/>
</dbReference>
<dbReference type="InterPro" id="IPR036736">
    <property type="entry name" value="ACP-like_sf"/>
</dbReference>
<dbReference type="Pfam" id="PF14765">
    <property type="entry name" value="PS-DH"/>
    <property type="match status" value="1"/>
</dbReference>
<accession>A0A373A203</accession>
<dbReference type="Pfam" id="PF22953">
    <property type="entry name" value="SpnB_Rossmann"/>
    <property type="match status" value="1"/>
</dbReference>
<dbReference type="SMART" id="SM01294">
    <property type="entry name" value="PKS_PP_betabranch"/>
    <property type="match status" value="1"/>
</dbReference>
<dbReference type="GO" id="GO:0004312">
    <property type="term" value="F:fatty acid synthase activity"/>
    <property type="evidence" value="ECO:0007669"/>
    <property type="project" value="TreeGrafter"/>
</dbReference>
<keyword evidence="7 13" id="KW-0012">Acyltransferase</keyword>
<dbReference type="SUPFAM" id="SSF55048">
    <property type="entry name" value="Probable ACP-binding domain of malonyl-CoA ACP transacylase"/>
    <property type="match status" value="2"/>
</dbReference>
<dbReference type="Pfam" id="PF00109">
    <property type="entry name" value="ketoacyl-synt"/>
    <property type="match status" value="2"/>
</dbReference>
<dbReference type="PROSITE" id="PS50075">
    <property type="entry name" value="CARRIER"/>
    <property type="match status" value="2"/>
</dbReference>
<keyword evidence="3" id="KW-0597">Phosphoprotein</keyword>
<feature type="domain" description="Ketosynthase family 3 (KS3)" evidence="11">
    <location>
        <begin position="23"/>
        <end position="445"/>
    </location>
</feature>
<dbReference type="Pfam" id="PF00550">
    <property type="entry name" value="PP-binding"/>
    <property type="match status" value="2"/>
</dbReference>
<dbReference type="PROSITE" id="PS00012">
    <property type="entry name" value="PHOSPHOPANTETHEINE"/>
    <property type="match status" value="2"/>
</dbReference>
<dbReference type="Gene3D" id="3.40.50.11460">
    <property type="match status" value="1"/>
</dbReference>
<dbReference type="InterPro" id="IPR018201">
    <property type="entry name" value="Ketoacyl_synth_AS"/>
</dbReference>
<dbReference type="Gene3D" id="3.40.50.720">
    <property type="entry name" value="NAD(P)-binding Rossmann-like Domain"/>
    <property type="match status" value="1"/>
</dbReference>
<dbReference type="FunFam" id="3.40.366.10:FF:000002">
    <property type="entry name" value="Probable polyketide synthase 2"/>
    <property type="match status" value="1"/>
</dbReference>
<evidence type="ECO:0000259" key="10">
    <source>
        <dbReference type="PROSITE" id="PS50075"/>
    </source>
</evidence>
<dbReference type="InterPro" id="IPR020807">
    <property type="entry name" value="PKS_DH"/>
</dbReference>
<feature type="domain" description="Carrier" evidence="10">
    <location>
        <begin position="938"/>
        <end position="1013"/>
    </location>
</feature>
<dbReference type="Gene3D" id="3.40.47.10">
    <property type="match status" value="2"/>
</dbReference>
<keyword evidence="4 13" id="KW-0808">Transferase</keyword>
<feature type="region of interest" description="Disordered" evidence="9">
    <location>
        <begin position="1"/>
        <end position="20"/>
    </location>
</feature>
<feature type="region of interest" description="Disordered" evidence="9">
    <location>
        <begin position="55"/>
        <end position="76"/>
    </location>
</feature>
<dbReference type="SUPFAM" id="SSF51735">
    <property type="entry name" value="NAD(P)-binding Rossmann-fold domains"/>
    <property type="match status" value="3"/>
</dbReference>
<dbReference type="Pfam" id="PF21089">
    <property type="entry name" value="PKS_DH_N"/>
    <property type="match status" value="1"/>
</dbReference>
<dbReference type="InterPro" id="IPR011032">
    <property type="entry name" value="GroES-like_sf"/>
</dbReference>
<dbReference type="Pfam" id="PF16197">
    <property type="entry name" value="KAsynt_C_assoc"/>
    <property type="match status" value="2"/>
</dbReference>
<dbReference type="InterPro" id="IPR049900">
    <property type="entry name" value="PKS_mFAS_DH"/>
</dbReference>